<dbReference type="OrthoDB" id="5379973at2"/>
<organism evidence="1 2">
    <name type="scientific">Melittangium boletus DSM 14713</name>
    <dbReference type="NCBI Taxonomy" id="1294270"/>
    <lineage>
        <taxon>Bacteria</taxon>
        <taxon>Pseudomonadati</taxon>
        <taxon>Myxococcota</taxon>
        <taxon>Myxococcia</taxon>
        <taxon>Myxococcales</taxon>
        <taxon>Cystobacterineae</taxon>
        <taxon>Archangiaceae</taxon>
        <taxon>Melittangium</taxon>
    </lineage>
</organism>
<gene>
    <name evidence="1" type="ORF">MEBOL_005889</name>
</gene>
<dbReference type="Proteomes" id="UP000217289">
    <property type="component" value="Chromosome"/>
</dbReference>
<evidence type="ECO:0000313" key="2">
    <source>
        <dbReference type="Proteomes" id="UP000217289"/>
    </source>
</evidence>
<dbReference type="RefSeq" id="WP_095980587.1">
    <property type="nucleotide sequence ID" value="NZ_CP022163.1"/>
</dbReference>
<dbReference type="PROSITE" id="PS51257">
    <property type="entry name" value="PROKAR_LIPOPROTEIN"/>
    <property type="match status" value="1"/>
</dbReference>
<protein>
    <recommendedName>
        <fullName evidence="3">Lipoprotein</fullName>
    </recommendedName>
</protein>
<evidence type="ECO:0000313" key="1">
    <source>
        <dbReference type="EMBL" id="ATB32411.1"/>
    </source>
</evidence>
<dbReference type="KEGG" id="mbd:MEBOL_005889"/>
<dbReference type="EMBL" id="CP022163">
    <property type="protein sequence ID" value="ATB32411.1"/>
    <property type="molecule type" value="Genomic_DNA"/>
</dbReference>
<sequence length="326" mass="35315">MTTRKNLLLAALVLTGCGRMDAETQFRSALPTQEMVEVGEPQRKGQALVSDEGVQPLEKDKTSELYQLTRGTTAFINGSTLSTLALLNRVTKHTPTTLTDDTAVWGPYTEALARNAWRLTVKKTGENTYSFALAGKNKQAADAAFTDVLTGTHTPVLDEAGEVMQGFGRGEMVIDSDRLKNLQEIDSGEGALNVQYARPDSTSPVTVDARFRLGNGDKSREADYHFSAVRGQGGEFDFKMQQDLYKPAGASSLMENITIKSRWTETGAGRSDVKLSGGDLAGEATLNECWNSDFASVYLSASYDPRVGYGTEATDCVFTPAVYSSL</sequence>
<name>A0A250IMJ4_9BACT</name>
<accession>A0A250IMJ4</accession>
<evidence type="ECO:0008006" key="3">
    <source>
        <dbReference type="Google" id="ProtNLM"/>
    </source>
</evidence>
<reference evidence="1 2" key="1">
    <citation type="submission" date="2017-06" db="EMBL/GenBank/DDBJ databases">
        <authorList>
            <person name="Kim H.J."/>
            <person name="Triplett B.A."/>
        </authorList>
    </citation>
    <scope>NUCLEOTIDE SEQUENCE [LARGE SCALE GENOMIC DNA]</scope>
    <source>
        <strain evidence="1 2">DSM 14713</strain>
    </source>
</reference>
<keyword evidence="2" id="KW-1185">Reference proteome</keyword>
<proteinExistence type="predicted"/>
<dbReference type="AlphaFoldDB" id="A0A250IMJ4"/>